<dbReference type="InterPro" id="IPR006179">
    <property type="entry name" value="5_nucleotidase/apyrase"/>
</dbReference>
<comment type="similarity">
    <text evidence="1 3">Belongs to the 5'-nucleotidase family.</text>
</comment>
<dbReference type="SUPFAM" id="SSF56300">
    <property type="entry name" value="Metallo-dependent phosphatases"/>
    <property type="match status" value="1"/>
</dbReference>
<protein>
    <submittedName>
        <fullName evidence="6">5'-nucleotidase-like protein</fullName>
        <ecNumber evidence="6">3.1.3.5</ecNumber>
    </submittedName>
</protein>
<dbReference type="EMBL" id="AP012320">
    <property type="protein sequence ID" value="BAL97908.1"/>
    <property type="molecule type" value="Genomic_DNA"/>
</dbReference>
<dbReference type="GO" id="GO:0009166">
    <property type="term" value="P:nucleotide catabolic process"/>
    <property type="evidence" value="ECO:0007669"/>
    <property type="project" value="InterPro"/>
</dbReference>
<accession>I0HY21</accession>
<dbReference type="GO" id="GO:0008253">
    <property type="term" value="F:5'-nucleotidase activity"/>
    <property type="evidence" value="ECO:0007669"/>
    <property type="project" value="UniProtKB-EC"/>
</dbReference>
<keyword evidence="2 3" id="KW-0732">Signal</keyword>
<dbReference type="InterPro" id="IPR008334">
    <property type="entry name" value="5'-Nucleotdase_C"/>
</dbReference>
<organism evidence="6 7">
    <name type="scientific">Rubrivivax gelatinosus (strain NBRC 100245 / IL144)</name>
    <dbReference type="NCBI Taxonomy" id="983917"/>
    <lineage>
        <taxon>Bacteria</taxon>
        <taxon>Pseudomonadati</taxon>
        <taxon>Pseudomonadota</taxon>
        <taxon>Betaproteobacteria</taxon>
        <taxon>Burkholderiales</taxon>
        <taxon>Sphaerotilaceae</taxon>
        <taxon>Rubrivivax</taxon>
    </lineage>
</organism>
<keyword evidence="7" id="KW-1185">Reference proteome</keyword>
<evidence type="ECO:0000313" key="6">
    <source>
        <dbReference type="EMBL" id="BAL97908.1"/>
    </source>
</evidence>
<dbReference type="PATRIC" id="fig|983917.3.peg.4456"/>
<evidence type="ECO:0000256" key="3">
    <source>
        <dbReference type="RuleBase" id="RU362119"/>
    </source>
</evidence>
<dbReference type="InterPro" id="IPR036907">
    <property type="entry name" value="5'-Nucleotdase_C_sf"/>
</dbReference>
<dbReference type="Proteomes" id="UP000007883">
    <property type="component" value="Chromosome"/>
</dbReference>
<proteinExistence type="inferred from homology"/>
<dbReference type="Pfam" id="PF00149">
    <property type="entry name" value="Metallophos"/>
    <property type="match status" value="1"/>
</dbReference>
<dbReference type="PROSITE" id="PS51257">
    <property type="entry name" value="PROKAR_LIPOPROTEIN"/>
    <property type="match status" value="1"/>
</dbReference>
<dbReference type="GO" id="GO:0008768">
    <property type="term" value="F:UDP-sugar diphosphatase activity"/>
    <property type="evidence" value="ECO:0007669"/>
    <property type="project" value="TreeGrafter"/>
</dbReference>
<dbReference type="KEGG" id="rge:RGE_45750"/>
<dbReference type="GO" id="GO:0030288">
    <property type="term" value="C:outer membrane-bounded periplasmic space"/>
    <property type="evidence" value="ECO:0007669"/>
    <property type="project" value="TreeGrafter"/>
</dbReference>
<dbReference type="InterPro" id="IPR006146">
    <property type="entry name" value="5'-Nucleotdase_CS"/>
</dbReference>
<dbReference type="PROSITE" id="PS00785">
    <property type="entry name" value="5_NUCLEOTIDASE_1"/>
    <property type="match status" value="1"/>
</dbReference>
<dbReference type="EC" id="3.1.3.5" evidence="6"/>
<dbReference type="PRINTS" id="PR01607">
    <property type="entry name" value="APYRASEFAMLY"/>
</dbReference>
<dbReference type="HOGENOM" id="CLU_005854_5_2_4"/>
<evidence type="ECO:0000313" key="7">
    <source>
        <dbReference type="Proteomes" id="UP000007883"/>
    </source>
</evidence>
<feature type="chain" id="PRO_5005134784" evidence="3">
    <location>
        <begin position="22"/>
        <end position="557"/>
    </location>
</feature>
<evidence type="ECO:0000256" key="1">
    <source>
        <dbReference type="ARBA" id="ARBA00006654"/>
    </source>
</evidence>
<dbReference type="RefSeq" id="WP_014430756.1">
    <property type="nucleotide sequence ID" value="NC_017075.1"/>
</dbReference>
<dbReference type="InterPro" id="IPR004843">
    <property type="entry name" value="Calcineurin-like_PHP"/>
</dbReference>
<dbReference type="PANTHER" id="PTHR11575:SF24">
    <property type="entry name" value="5'-NUCLEOTIDASE"/>
    <property type="match status" value="1"/>
</dbReference>
<gene>
    <name evidence="6" type="ordered locus">RGE_45750</name>
</gene>
<feature type="domain" description="5'-Nucleotidase C-terminal" evidence="5">
    <location>
        <begin position="363"/>
        <end position="519"/>
    </location>
</feature>
<evidence type="ECO:0000256" key="2">
    <source>
        <dbReference type="ARBA" id="ARBA00022729"/>
    </source>
</evidence>
<dbReference type="Gene3D" id="3.90.780.10">
    <property type="entry name" value="5'-Nucleotidase, C-terminal domain"/>
    <property type="match status" value="1"/>
</dbReference>
<evidence type="ECO:0000259" key="4">
    <source>
        <dbReference type="Pfam" id="PF00149"/>
    </source>
</evidence>
<keyword evidence="3 6" id="KW-0378">Hydrolase</keyword>
<feature type="signal peptide" evidence="3">
    <location>
        <begin position="1"/>
        <end position="21"/>
    </location>
</feature>
<dbReference type="AlphaFoldDB" id="I0HY21"/>
<evidence type="ECO:0000259" key="5">
    <source>
        <dbReference type="Pfam" id="PF02872"/>
    </source>
</evidence>
<dbReference type="Gene3D" id="3.60.21.10">
    <property type="match status" value="1"/>
</dbReference>
<reference evidence="6 7" key="1">
    <citation type="journal article" date="2012" name="J. Bacteriol.">
        <title>Complete genome sequence of phototrophic betaproteobacterium Rubrivivax gelatinosus IL144.</title>
        <authorList>
            <person name="Nagashima S."/>
            <person name="Kamimura A."/>
            <person name="Shimizu T."/>
            <person name="Nakamura-isaki S."/>
            <person name="Aono E."/>
            <person name="Sakamoto K."/>
            <person name="Ichikawa N."/>
            <person name="Nakazawa H."/>
            <person name="Sekine M."/>
            <person name="Yamazaki S."/>
            <person name="Fujita N."/>
            <person name="Shimada K."/>
            <person name="Hanada S."/>
            <person name="Nagashima K.V.P."/>
        </authorList>
    </citation>
    <scope>NUCLEOTIDE SEQUENCE [LARGE SCALE GENOMIC DNA]</scope>
    <source>
        <strain evidence="7">NBRC 100245 / IL144</strain>
    </source>
</reference>
<dbReference type="eggNOG" id="COG0737">
    <property type="taxonomic scope" value="Bacteria"/>
</dbReference>
<dbReference type="GO" id="GO:0000166">
    <property type="term" value="F:nucleotide binding"/>
    <property type="evidence" value="ECO:0007669"/>
    <property type="project" value="UniProtKB-KW"/>
</dbReference>
<name>I0HY21_RUBGI</name>
<dbReference type="InterPro" id="IPR029052">
    <property type="entry name" value="Metallo-depent_PP-like"/>
</dbReference>
<dbReference type="STRING" id="983917.RGE_45750"/>
<dbReference type="GO" id="GO:0046872">
    <property type="term" value="F:metal ion binding"/>
    <property type="evidence" value="ECO:0007669"/>
    <property type="project" value="InterPro"/>
</dbReference>
<dbReference type="PANTHER" id="PTHR11575">
    <property type="entry name" value="5'-NUCLEOTIDASE-RELATED"/>
    <property type="match status" value="1"/>
</dbReference>
<feature type="domain" description="Calcineurin-like phosphoesterase" evidence="4">
    <location>
        <begin position="38"/>
        <end position="289"/>
    </location>
</feature>
<dbReference type="Pfam" id="PF02872">
    <property type="entry name" value="5_nucleotid_C"/>
    <property type="match status" value="1"/>
</dbReference>
<keyword evidence="3" id="KW-0547">Nucleotide-binding</keyword>
<dbReference type="SUPFAM" id="SSF55816">
    <property type="entry name" value="5'-nucleotidase (syn. UDP-sugar hydrolase), C-terminal domain"/>
    <property type="match status" value="1"/>
</dbReference>
<sequence>MAALRAAFAALAAALVAGCAAAPVAAPEASAPAATVSLRLLAINDFHGYLMPPPGGLRQPDPNEPGRVTTVPAGGAAVMATAVRELAAGHPNHVFVAAGDLVGASPLLSALFHDEPTVESMSAMGLAFSAVGNHEFDEGAAELLRLQHGGCHPVDGCRGPQPFAGAGFQYLAASTVVRATGQTLLPAYAIRRFDGVPVAFVGLTLKGTPHIVMPSGVAGLEFRDEADTVNALVPELRRQGVNTVVVLLHEGGEADGGRDGCDNLRGAITRIVPRLDPAVAVVVSGHTHRSYVCRVDGRLVTSGDHYGMLVTAIDLQLDRASGRVLQSDAKNVVVDPARFAPDARQQALIAAYERLAAPLAQRVVGSITASLTREPDASGESVLGRVIADAQLEATRAVGAQAALTNPGGMRSPILKTGDGRVRYADVFEAQPFGNQLVTLTISGAQLAALLENQFHGERPRVLQVSRGPHYEWDATRPAGSRLVPGSLTLDGRPVAPAQRLRITVNSYLADGGDRFAVLREGSERVYGIADAEALARYLGAHPGLEPPRDVRIVRRP</sequence>